<name>A0A6N7XL03_9ACTN</name>
<evidence type="ECO:0000313" key="1">
    <source>
        <dbReference type="EMBL" id="MST71654.1"/>
    </source>
</evidence>
<protein>
    <submittedName>
        <fullName evidence="1">Uncharacterized protein</fullName>
    </submittedName>
</protein>
<evidence type="ECO:0000313" key="2">
    <source>
        <dbReference type="Proteomes" id="UP000469325"/>
    </source>
</evidence>
<proteinExistence type="predicted"/>
<dbReference type="AlphaFoldDB" id="A0A6N7XL03"/>
<organism evidence="1 2">
    <name type="scientific">Olsenella porci</name>
    <dbReference type="NCBI Taxonomy" id="2652279"/>
    <lineage>
        <taxon>Bacteria</taxon>
        <taxon>Bacillati</taxon>
        <taxon>Actinomycetota</taxon>
        <taxon>Coriobacteriia</taxon>
        <taxon>Coriobacteriales</taxon>
        <taxon>Atopobiaceae</taxon>
        <taxon>Olsenella</taxon>
    </lineage>
</organism>
<accession>A0A6N7XL03</accession>
<reference evidence="1 2" key="1">
    <citation type="submission" date="2019-08" db="EMBL/GenBank/DDBJ databases">
        <title>In-depth cultivation of the pig gut microbiome towards novel bacterial diversity and tailored functional studies.</title>
        <authorList>
            <person name="Wylensek D."/>
            <person name="Hitch T.C.A."/>
            <person name="Clavel T."/>
        </authorList>
    </citation>
    <scope>NUCLEOTIDE SEQUENCE [LARGE SCALE GENOMIC DNA]</scope>
    <source>
        <strain evidence="1 2">CA-Schmier-601-WT-1</strain>
    </source>
</reference>
<sequence length="83" mass="9259">MKRKNLRTPALLLGATSTLVLMAYVLLLDDEAKSSLSKTVGSIRKAVMDVEDVFHDSEGIYAEEEVGRSNREETLRQWASLGF</sequence>
<gene>
    <name evidence="1" type="ORF">FYJ68_00750</name>
</gene>
<comment type="caution">
    <text evidence="1">The sequence shown here is derived from an EMBL/GenBank/DDBJ whole genome shotgun (WGS) entry which is preliminary data.</text>
</comment>
<dbReference type="EMBL" id="VUNC01000001">
    <property type="protein sequence ID" value="MST71654.1"/>
    <property type="molecule type" value="Genomic_DNA"/>
</dbReference>
<dbReference type="RefSeq" id="WP_154433420.1">
    <property type="nucleotide sequence ID" value="NZ_VUNC01000001.1"/>
</dbReference>
<dbReference type="Proteomes" id="UP000469325">
    <property type="component" value="Unassembled WGS sequence"/>
</dbReference>
<keyword evidence="2" id="KW-1185">Reference proteome</keyword>